<accession>A0ABS2MVN4</accession>
<dbReference type="SUPFAM" id="SSF53254">
    <property type="entry name" value="Phosphoglycerate mutase-like"/>
    <property type="match status" value="1"/>
</dbReference>
<dbReference type="EMBL" id="JAFBDR010000001">
    <property type="protein sequence ID" value="MBM7569896.1"/>
    <property type="molecule type" value="Genomic_DNA"/>
</dbReference>
<protein>
    <submittedName>
        <fullName evidence="2">2,3-bisphosphoglycerate-dependent phosphoglycerate mutase</fullName>
        <ecNumber evidence="2">5.4.2.11</ecNumber>
    </submittedName>
</protein>
<dbReference type="GO" id="GO:0004619">
    <property type="term" value="F:phosphoglycerate mutase activity"/>
    <property type="evidence" value="ECO:0007669"/>
    <property type="project" value="UniProtKB-EC"/>
</dbReference>
<dbReference type="RefSeq" id="WP_204497341.1">
    <property type="nucleotide sequence ID" value="NZ_JAFBDR010000001.1"/>
</dbReference>
<sequence length="185" mass="21428">MKRLFMIRHCHAEGQHKDSPLTKQGIKQSKRLSNFIEQSSFFIDRIITSPYLRARESIKPYAENNNLLIQIDHRLQERLLSEAPIDDWMDVLEKSFSDRDFRLPGGESSNDALSRSIQVVNELMQDESSENAAIVTHGNLLAILLGEFQEDFGYEHWKTITNPDVYMIEKSNAGFTVKRLWDNSI</sequence>
<evidence type="ECO:0000256" key="1">
    <source>
        <dbReference type="ARBA" id="ARBA00022801"/>
    </source>
</evidence>
<dbReference type="InterPro" id="IPR013078">
    <property type="entry name" value="His_Pase_superF_clade-1"/>
</dbReference>
<dbReference type="PIRSF" id="PIRSF000709">
    <property type="entry name" value="6PFK_2-Ptase"/>
    <property type="match status" value="1"/>
</dbReference>
<organism evidence="2 3">
    <name type="scientific">Aquibacillus albus</name>
    <dbReference type="NCBI Taxonomy" id="1168171"/>
    <lineage>
        <taxon>Bacteria</taxon>
        <taxon>Bacillati</taxon>
        <taxon>Bacillota</taxon>
        <taxon>Bacilli</taxon>
        <taxon>Bacillales</taxon>
        <taxon>Bacillaceae</taxon>
        <taxon>Aquibacillus</taxon>
    </lineage>
</organism>
<dbReference type="PANTHER" id="PTHR46517">
    <property type="entry name" value="FRUCTOSE-2,6-BISPHOSPHATASE TIGAR"/>
    <property type="match status" value="1"/>
</dbReference>
<dbReference type="InterPro" id="IPR051695">
    <property type="entry name" value="Phosphoglycerate_Mutase"/>
</dbReference>
<proteinExistence type="predicted"/>
<dbReference type="Pfam" id="PF00300">
    <property type="entry name" value="His_Phos_1"/>
    <property type="match status" value="1"/>
</dbReference>
<keyword evidence="1" id="KW-0378">Hydrolase</keyword>
<dbReference type="EC" id="5.4.2.11" evidence="2"/>
<dbReference type="Gene3D" id="3.40.50.1240">
    <property type="entry name" value="Phosphoglycerate mutase-like"/>
    <property type="match status" value="1"/>
</dbReference>
<dbReference type="CDD" id="cd07067">
    <property type="entry name" value="HP_PGM_like"/>
    <property type="match status" value="1"/>
</dbReference>
<dbReference type="InterPro" id="IPR029033">
    <property type="entry name" value="His_PPase_superfam"/>
</dbReference>
<reference evidence="2 3" key="1">
    <citation type="submission" date="2021-01" db="EMBL/GenBank/DDBJ databases">
        <title>Genomic Encyclopedia of Type Strains, Phase IV (KMG-IV): sequencing the most valuable type-strain genomes for metagenomic binning, comparative biology and taxonomic classification.</title>
        <authorList>
            <person name="Goeker M."/>
        </authorList>
    </citation>
    <scope>NUCLEOTIDE SEQUENCE [LARGE SCALE GENOMIC DNA]</scope>
    <source>
        <strain evidence="2 3">DSM 23711</strain>
    </source>
</reference>
<keyword evidence="2" id="KW-0413">Isomerase</keyword>
<evidence type="ECO:0000313" key="2">
    <source>
        <dbReference type="EMBL" id="MBM7569896.1"/>
    </source>
</evidence>
<gene>
    <name evidence="2" type="ORF">JOC48_000365</name>
</gene>
<dbReference type="Proteomes" id="UP001296943">
    <property type="component" value="Unassembled WGS sequence"/>
</dbReference>
<keyword evidence="3" id="KW-1185">Reference proteome</keyword>
<comment type="caution">
    <text evidence="2">The sequence shown here is derived from an EMBL/GenBank/DDBJ whole genome shotgun (WGS) entry which is preliminary data.</text>
</comment>
<dbReference type="PANTHER" id="PTHR46517:SF1">
    <property type="entry name" value="FRUCTOSE-2,6-BISPHOSPHATASE TIGAR"/>
    <property type="match status" value="1"/>
</dbReference>
<evidence type="ECO:0000313" key="3">
    <source>
        <dbReference type="Proteomes" id="UP001296943"/>
    </source>
</evidence>
<dbReference type="SMART" id="SM00855">
    <property type="entry name" value="PGAM"/>
    <property type="match status" value="1"/>
</dbReference>
<name>A0ABS2MVN4_9BACI</name>